<gene>
    <name evidence="2" type="ORF">EDC17_100493</name>
</gene>
<sequence length="211" mass="24169">MGKFRSIETLSIDSTVLCCNFVNTVSTWKTAKNYDYFAVYDDFIAWCYKLEISPRERLESLKELANEQPEQALIALHRIKEIRKVIQGLISAVAQDDNDKKSAYLPAANLLIVDAISRQRLLYVDGKFTMSQIDSANDLLSPVWKAVQSLSELLTDHETKRIKECPMCGWVFLDETKNASRKWCSIKACGTTDKMNRYNQKKSLKLKKDKG</sequence>
<dbReference type="Pfam" id="PF11706">
    <property type="entry name" value="zf-CGNR"/>
    <property type="match status" value="1"/>
</dbReference>
<dbReference type="OrthoDB" id="123307at2"/>
<dbReference type="InterPro" id="IPR010852">
    <property type="entry name" value="ABATE"/>
</dbReference>
<protein>
    <submittedName>
        <fullName evidence="2">Putative RNA-binding Zn ribbon-like protein</fullName>
    </submittedName>
</protein>
<evidence type="ECO:0000313" key="2">
    <source>
        <dbReference type="EMBL" id="TCV19571.1"/>
    </source>
</evidence>
<feature type="domain" description="Zinc finger CGNR" evidence="1">
    <location>
        <begin position="161"/>
        <end position="201"/>
    </location>
</feature>
<dbReference type="PANTHER" id="PTHR35525:SF3">
    <property type="entry name" value="BLL6575 PROTEIN"/>
    <property type="match status" value="1"/>
</dbReference>
<dbReference type="SUPFAM" id="SSF160904">
    <property type="entry name" value="Jann2411-like"/>
    <property type="match status" value="1"/>
</dbReference>
<dbReference type="InterPro" id="IPR021005">
    <property type="entry name" value="Znf_CGNR"/>
</dbReference>
<dbReference type="RefSeq" id="WP_132776669.1">
    <property type="nucleotide sequence ID" value="NZ_SMBZ01000004.1"/>
</dbReference>
<evidence type="ECO:0000259" key="1">
    <source>
        <dbReference type="Pfam" id="PF11706"/>
    </source>
</evidence>
<dbReference type="InterPro" id="IPR023286">
    <property type="entry name" value="ABATE_dom_sf"/>
</dbReference>
<comment type="caution">
    <text evidence="2">The sequence shown here is derived from an EMBL/GenBank/DDBJ whole genome shotgun (WGS) entry which is preliminary data.</text>
</comment>
<reference evidence="2 3" key="1">
    <citation type="submission" date="2019-03" db="EMBL/GenBank/DDBJ databases">
        <title>Genomic Encyclopedia of Type Strains, Phase IV (KMG-IV): sequencing the most valuable type-strain genomes for metagenomic binning, comparative biology and taxonomic classification.</title>
        <authorList>
            <person name="Goeker M."/>
        </authorList>
    </citation>
    <scope>NUCLEOTIDE SEQUENCE [LARGE SCALE GENOMIC DNA]</scope>
    <source>
        <strain evidence="2 3">DSM 22362</strain>
    </source>
</reference>
<dbReference type="Gene3D" id="1.10.3300.10">
    <property type="entry name" value="Jann2411-like domain"/>
    <property type="match status" value="1"/>
</dbReference>
<name>A0A4R3W0Q8_9SPHI</name>
<dbReference type="PANTHER" id="PTHR35525">
    <property type="entry name" value="BLL6575 PROTEIN"/>
    <property type="match status" value="1"/>
</dbReference>
<evidence type="ECO:0000313" key="3">
    <source>
        <dbReference type="Proteomes" id="UP000295197"/>
    </source>
</evidence>
<accession>A0A4R3W0Q8</accession>
<proteinExistence type="predicted"/>
<keyword evidence="3" id="KW-1185">Reference proteome</keyword>
<dbReference type="AlphaFoldDB" id="A0A4R3W0Q8"/>
<dbReference type="EMBL" id="SMBZ01000004">
    <property type="protein sequence ID" value="TCV19571.1"/>
    <property type="molecule type" value="Genomic_DNA"/>
</dbReference>
<dbReference type="Proteomes" id="UP000295197">
    <property type="component" value="Unassembled WGS sequence"/>
</dbReference>
<organism evidence="2 3">
    <name type="scientific">Sphingobacterium alimentarium</name>
    <dbReference type="NCBI Taxonomy" id="797292"/>
    <lineage>
        <taxon>Bacteria</taxon>
        <taxon>Pseudomonadati</taxon>
        <taxon>Bacteroidota</taxon>
        <taxon>Sphingobacteriia</taxon>
        <taxon>Sphingobacteriales</taxon>
        <taxon>Sphingobacteriaceae</taxon>
        <taxon>Sphingobacterium</taxon>
    </lineage>
</organism>